<dbReference type="EMBL" id="AP021906">
    <property type="protein sequence ID" value="BBP90763.1"/>
    <property type="molecule type" value="Genomic_DNA"/>
</dbReference>
<evidence type="ECO:0000313" key="1">
    <source>
        <dbReference type="EMBL" id="BBP90763.1"/>
    </source>
</evidence>
<organism evidence="1 2">
    <name type="scientific">Bacillus safensis</name>
    <dbReference type="NCBI Taxonomy" id="561879"/>
    <lineage>
        <taxon>Bacteria</taxon>
        <taxon>Bacillati</taxon>
        <taxon>Bacillota</taxon>
        <taxon>Bacilli</taxon>
        <taxon>Bacillales</taxon>
        <taxon>Bacillaceae</taxon>
        <taxon>Bacillus</taxon>
    </lineage>
</organism>
<dbReference type="Pfam" id="PF11116">
    <property type="entry name" value="DUF2624"/>
    <property type="match status" value="1"/>
</dbReference>
<gene>
    <name evidence="1" type="ORF">BsIDN1_43810</name>
</gene>
<dbReference type="AlphaFoldDB" id="A0A5S9MCC1"/>
<name>A0A5S9MCC1_BACIA</name>
<proteinExistence type="predicted"/>
<reference evidence="1 2" key="1">
    <citation type="submission" date="2019-12" db="EMBL/GenBank/DDBJ databases">
        <title>Full genome sequence of a Bacillus safensis strain isolated from commercially available natto in Indonesia.</title>
        <authorList>
            <person name="Yoshida M."/>
            <person name="Uomi M."/>
            <person name="Waturangi D."/>
            <person name="Ekaputri J.J."/>
            <person name="Setiamarga D.H.E."/>
        </authorList>
    </citation>
    <scope>NUCLEOTIDE SEQUENCE [LARGE SCALE GENOMIC DNA]</scope>
    <source>
        <strain evidence="1 2">IDN1</strain>
    </source>
</reference>
<protein>
    <submittedName>
        <fullName evidence="1">Uncharacterized protein</fullName>
    </submittedName>
</protein>
<dbReference type="InterPro" id="IPR020277">
    <property type="entry name" value="DUF2624"/>
</dbReference>
<sequence length="103" mass="11662">MHIFRFRPYIVTEGRNGIDFNSKNCPAAAQSDHSKRSVKVCEKKQYGVSLTSHQAAEVAKLMNGKNINIFNDSERNRLLKQVEAITSKQTAQTVNDLFNQFTS</sequence>
<accession>A0A5S9MCC1</accession>
<dbReference type="Proteomes" id="UP000464658">
    <property type="component" value="Chromosome"/>
</dbReference>
<evidence type="ECO:0000313" key="2">
    <source>
        <dbReference type="Proteomes" id="UP000464658"/>
    </source>
</evidence>